<reference evidence="1 2" key="1">
    <citation type="submission" date="2016-07" db="EMBL/GenBank/DDBJ databases">
        <title>Pervasive Adenine N6-methylation of Active Genes in Fungi.</title>
        <authorList>
            <consortium name="DOE Joint Genome Institute"/>
            <person name="Mondo S.J."/>
            <person name="Dannebaum R.O."/>
            <person name="Kuo R.C."/>
            <person name="Labutti K."/>
            <person name="Haridas S."/>
            <person name="Kuo A."/>
            <person name="Salamov A."/>
            <person name="Ahrendt S.R."/>
            <person name="Lipzen A."/>
            <person name="Sullivan W."/>
            <person name="Andreopoulos W.B."/>
            <person name="Clum A."/>
            <person name="Lindquist E."/>
            <person name="Daum C."/>
            <person name="Ramamoorthy G.K."/>
            <person name="Gryganskyi A."/>
            <person name="Culley D."/>
            <person name="Magnuson J.K."/>
            <person name="James T.Y."/>
            <person name="O'Malley M.A."/>
            <person name="Stajich J.E."/>
            <person name="Spatafora J.W."/>
            <person name="Visel A."/>
            <person name="Grigoriev I.V."/>
        </authorList>
    </citation>
    <scope>NUCLEOTIDE SEQUENCE [LARGE SCALE GENOMIC DNA]</scope>
    <source>
        <strain evidence="1 2">NRRL 1336</strain>
    </source>
</reference>
<dbReference type="OrthoDB" id="2427554at2759"/>
<keyword evidence="2" id="KW-1185">Reference proteome</keyword>
<dbReference type="AlphaFoldDB" id="A0A1X2I7E8"/>
<gene>
    <name evidence="1" type="ORF">BCR42DRAFT_395299</name>
</gene>
<protein>
    <submittedName>
        <fullName evidence="1">Uncharacterized protein</fullName>
    </submittedName>
</protein>
<evidence type="ECO:0000313" key="2">
    <source>
        <dbReference type="Proteomes" id="UP000193560"/>
    </source>
</evidence>
<comment type="caution">
    <text evidence="1">The sequence shown here is derived from an EMBL/GenBank/DDBJ whole genome shotgun (WGS) entry which is preliminary data.</text>
</comment>
<dbReference type="Proteomes" id="UP000193560">
    <property type="component" value="Unassembled WGS sequence"/>
</dbReference>
<accession>A0A1X2I7E8</accession>
<sequence>MRVQYTSGPETRYGNDCAAIIKNWFARRSKPNAHQSYLAAMCIMRMIHENRLQGNDQNLLPTQELASKGTGTLKRYQDGYLTIKGNSSQFTQQVRHLKTSLGKETPVVFTQKPNGASFGITPHMDQDRFFENVPKCQGRSEPLPLEVYYEGPIESDQELVENYKEDGNGVREAITTVLDEGYNGLKLHAGNKGRQRTDRLRKLLLVIHWILGKQLLYEIGMVDCRKLELGRHRAEII</sequence>
<organism evidence="1 2">
    <name type="scientific">Absidia repens</name>
    <dbReference type="NCBI Taxonomy" id="90262"/>
    <lineage>
        <taxon>Eukaryota</taxon>
        <taxon>Fungi</taxon>
        <taxon>Fungi incertae sedis</taxon>
        <taxon>Mucoromycota</taxon>
        <taxon>Mucoromycotina</taxon>
        <taxon>Mucoromycetes</taxon>
        <taxon>Mucorales</taxon>
        <taxon>Cunninghamellaceae</taxon>
        <taxon>Absidia</taxon>
    </lineage>
</organism>
<evidence type="ECO:0000313" key="1">
    <source>
        <dbReference type="EMBL" id="ORZ11073.1"/>
    </source>
</evidence>
<proteinExistence type="predicted"/>
<name>A0A1X2I7E8_9FUNG</name>
<dbReference type="EMBL" id="MCGE01000022">
    <property type="protein sequence ID" value="ORZ11073.1"/>
    <property type="molecule type" value="Genomic_DNA"/>
</dbReference>